<keyword evidence="1" id="KW-1133">Transmembrane helix</keyword>
<dbReference type="KEGG" id="cle:Clole_2008"/>
<accession>F2JPR2</accession>
<dbReference type="AlphaFoldDB" id="F2JPR2"/>
<reference evidence="2 3" key="1">
    <citation type="journal article" date="2011" name="J. Bacteriol.">
        <title>Complete genome sequence of the cellulose-degrading bacterium Cellulosilyticum lentocellum.</title>
        <authorList>
            <consortium name="US DOE Joint Genome Institute"/>
            <person name="Miller D.A."/>
            <person name="Suen G."/>
            <person name="Bruce D."/>
            <person name="Copeland A."/>
            <person name="Cheng J.F."/>
            <person name="Detter C."/>
            <person name="Goodwin L.A."/>
            <person name="Han C.S."/>
            <person name="Hauser L.J."/>
            <person name="Land M.L."/>
            <person name="Lapidus A."/>
            <person name="Lucas S."/>
            <person name="Meincke L."/>
            <person name="Pitluck S."/>
            <person name="Tapia R."/>
            <person name="Teshima H."/>
            <person name="Woyke T."/>
            <person name="Fox B.G."/>
            <person name="Angert E.R."/>
            <person name="Currie C.R."/>
        </authorList>
    </citation>
    <scope>NUCLEOTIDE SEQUENCE [LARGE SCALE GENOMIC DNA]</scope>
    <source>
        <strain evidence="3">ATCC 49066 / DSM 5427 / NCIMB 11756 / RHM5</strain>
    </source>
</reference>
<protein>
    <submittedName>
        <fullName evidence="2">Uncharacterized protein</fullName>
    </submittedName>
</protein>
<gene>
    <name evidence="2" type="ordered locus">Clole_2008</name>
</gene>
<dbReference type="Proteomes" id="UP000008467">
    <property type="component" value="Chromosome"/>
</dbReference>
<proteinExistence type="predicted"/>
<name>F2JPR2_CELLD</name>
<sequence>MQAILDDLKKNQILSSYQIHQLQSTIKAKYPMYSTEERAIIFAKNVHQVIDHILFPFSVEQQKNIKMSLLNEAVQKEEFAINAYDVCKTCIDLKLTEGETLTAFTNWLNTHQPKQLTPKDVSSLSHLINPSAAIPLALEQAALPLIPDFPMSTKLNFITNEWLYYILLGLFIGIISLISITSYTHTKSKTVSLPLATLEAFSLETTELPISITLIEKSNHLQKHLQYKEVNKSALQDWLKERNSLLSEEPYFNQIIATAKDFNINPLLLFAITGQEQGFVPKHHTNALEIASNPFNVYGSWKTYNTSIEDSSRIAARTIINLSKGCPEDADPIMWLNQNYAEDPNWYKGVTALLNQLEKVAILEPIH</sequence>
<feature type="transmembrane region" description="Helical" evidence="1">
    <location>
        <begin position="162"/>
        <end position="183"/>
    </location>
</feature>
<evidence type="ECO:0000256" key="1">
    <source>
        <dbReference type="SAM" id="Phobius"/>
    </source>
</evidence>
<dbReference type="RefSeq" id="WP_013657016.1">
    <property type="nucleotide sequence ID" value="NC_015275.1"/>
</dbReference>
<evidence type="ECO:0000313" key="3">
    <source>
        <dbReference type="Proteomes" id="UP000008467"/>
    </source>
</evidence>
<keyword evidence="3" id="KW-1185">Reference proteome</keyword>
<keyword evidence="1" id="KW-0472">Membrane</keyword>
<keyword evidence="1" id="KW-0812">Transmembrane</keyword>
<dbReference type="EMBL" id="CP002582">
    <property type="protein sequence ID" value="ADZ83722.1"/>
    <property type="molecule type" value="Genomic_DNA"/>
</dbReference>
<evidence type="ECO:0000313" key="2">
    <source>
        <dbReference type="EMBL" id="ADZ83722.1"/>
    </source>
</evidence>
<dbReference type="eggNOG" id="ENOG5031BWX">
    <property type="taxonomic scope" value="Bacteria"/>
</dbReference>
<organism evidence="2 3">
    <name type="scientific">Cellulosilyticum lentocellum (strain ATCC 49066 / DSM 5427 / NCIMB 11756 / RHM5)</name>
    <name type="common">Clostridium lentocellum</name>
    <dbReference type="NCBI Taxonomy" id="642492"/>
    <lineage>
        <taxon>Bacteria</taxon>
        <taxon>Bacillati</taxon>
        <taxon>Bacillota</taxon>
        <taxon>Clostridia</taxon>
        <taxon>Lachnospirales</taxon>
        <taxon>Cellulosilyticaceae</taxon>
        <taxon>Cellulosilyticum</taxon>
    </lineage>
</organism>
<dbReference type="HOGENOM" id="CLU_059341_0_0_9"/>